<evidence type="ECO:0000313" key="2">
    <source>
        <dbReference type="Proteomes" id="UP000499080"/>
    </source>
</evidence>
<reference evidence="1 2" key="1">
    <citation type="journal article" date="2019" name="Sci. Rep.">
        <title>Orb-weaving spider Araneus ventricosus genome elucidates the spidroin gene catalogue.</title>
        <authorList>
            <person name="Kono N."/>
            <person name="Nakamura H."/>
            <person name="Ohtoshi R."/>
            <person name="Moran D.A.P."/>
            <person name="Shinohara A."/>
            <person name="Yoshida Y."/>
            <person name="Fujiwara M."/>
            <person name="Mori M."/>
            <person name="Tomita M."/>
            <person name="Arakawa K."/>
        </authorList>
    </citation>
    <scope>NUCLEOTIDE SEQUENCE [LARGE SCALE GENOMIC DNA]</scope>
</reference>
<dbReference type="OrthoDB" id="7698527at2759"/>
<evidence type="ECO:0000313" key="1">
    <source>
        <dbReference type="EMBL" id="GBN43322.1"/>
    </source>
</evidence>
<dbReference type="AlphaFoldDB" id="A0A4Y2NX14"/>
<keyword evidence="2" id="KW-1185">Reference proteome</keyword>
<protein>
    <submittedName>
        <fullName evidence="1">Uncharacterized protein</fullName>
    </submittedName>
</protein>
<name>A0A4Y2NX14_ARAVE</name>
<accession>A0A4Y2NX14</accession>
<dbReference type="Proteomes" id="UP000499080">
    <property type="component" value="Unassembled WGS sequence"/>
</dbReference>
<organism evidence="1 2">
    <name type="scientific">Araneus ventricosus</name>
    <name type="common">Orbweaver spider</name>
    <name type="synonym">Epeira ventricosa</name>
    <dbReference type="NCBI Taxonomy" id="182803"/>
    <lineage>
        <taxon>Eukaryota</taxon>
        <taxon>Metazoa</taxon>
        <taxon>Ecdysozoa</taxon>
        <taxon>Arthropoda</taxon>
        <taxon>Chelicerata</taxon>
        <taxon>Arachnida</taxon>
        <taxon>Araneae</taxon>
        <taxon>Araneomorphae</taxon>
        <taxon>Entelegynae</taxon>
        <taxon>Araneoidea</taxon>
        <taxon>Araneidae</taxon>
        <taxon>Araneus</taxon>
    </lineage>
</organism>
<comment type="caution">
    <text evidence="1">The sequence shown here is derived from an EMBL/GenBank/DDBJ whole genome shotgun (WGS) entry which is preliminary data.</text>
</comment>
<sequence>MNIICQFRKSKNFTAERPSAAKFTSCCHKLKIKLEKPSDALSSMGTNLVDLSVENHTYSKFMVRCVITPDQSENDQTPQYAQLYMIDITQATKIRVNHPADV</sequence>
<dbReference type="EMBL" id="BGPR01009956">
    <property type="protein sequence ID" value="GBN43322.1"/>
    <property type="molecule type" value="Genomic_DNA"/>
</dbReference>
<proteinExistence type="predicted"/>
<gene>
    <name evidence="1" type="ORF">AVEN_249304_1</name>
</gene>